<accession>A0ABW5JNW6</accession>
<keyword evidence="1" id="KW-0175">Coiled coil</keyword>
<protein>
    <submittedName>
        <fullName evidence="3">FUSC family protein</fullName>
    </submittedName>
</protein>
<keyword evidence="2" id="KW-1133">Transmembrane helix</keyword>
<gene>
    <name evidence="3" type="ORF">ACFSQS_04810</name>
</gene>
<proteinExistence type="predicted"/>
<feature type="transmembrane region" description="Helical" evidence="2">
    <location>
        <begin position="26"/>
        <end position="46"/>
    </location>
</feature>
<dbReference type="Proteomes" id="UP001597441">
    <property type="component" value="Unassembled WGS sequence"/>
</dbReference>
<evidence type="ECO:0000313" key="4">
    <source>
        <dbReference type="Proteomes" id="UP001597441"/>
    </source>
</evidence>
<organism evidence="3 4">
    <name type="scientific">Gelatiniphilus marinus</name>
    <dbReference type="NCBI Taxonomy" id="1759464"/>
    <lineage>
        <taxon>Bacteria</taxon>
        <taxon>Pseudomonadati</taxon>
        <taxon>Bacteroidota</taxon>
        <taxon>Flavobacteriia</taxon>
        <taxon>Flavobacteriales</taxon>
        <taxon>Flavobacteriaceae</taxon>
        <taxon>Gelatiniphilus</taxon>
    </lineage>
</organism>
<keyword evidence="2" id="KW-0472">Membrane</keyword>
<comment type="caution">
    <text evidence="3">The sequence shown here is derived from an EMBL/GenBank/DDBJ whole genome shotgun (WGS) entry which is preliminary data.</text>
</comment>
<reference evidence="4" key="1">
    <citation type="journal article" date="2019" name="Int. J. Syst. Evol. Microbiol.">
        <title>The Global Catalogue of Microorganisms (GCM) 10K type strain sequencing project: providing services to taxonomists for standard genome sequencing and annotation.</title>
        <authorList>
            <consortium name="The Broad Institute Genomics Platform"/>
            <consortium name="The Broad Institute Genome Sequencing Center for Infectious Disease"/>
            <person name="Wu L."/>
            <person name="Ma J."/>
        </authorList>
    </citation>
    <scope>NUCLEOTIDE SEQUENCE [LARGE SCALE GENOMIC DNA]</scope>
    <source>
        <strain evidence="4">KCTC 42903</strain>
    </source>
</reference>
<evidence type="ECO:0000256" key="2">
    <source>
        <dbReference type="SAM" id="Phobius"/>
    </source>
</evidence>
<dbReference type="EMBL" id="JBHULK010000001">
    <property type="protein sequence ID" value="MFD2534419.1"/>
    <property type="molecule type" value="Genomic_DNA"/>
</dbReference>
<evidence type="ECO:0000313" key="3">
    <source>
        <dbReference type="EMBL" id="MFD2534419.1"/>
    </source>
</evidence>
<name>A0ABW5JNW6_9FLAO</name>
<sequence>MKKTFTILAIIASVLAIIISVLPLSNLAIIPCTIALISGLVAFYLSRKRGEVKKIIQFTFLLTLIALAISGYKSLFNTSKISNTKALEIKEAQSEEEAIEELNELDIDEIELEDTGL</sequence>
<dbReference type="RefSeq" id="WP_388014919.1">
    <property type="nucleotide sequence ID" value="NZ_JBHUDT010000001.1"/>
</dbReference>
<keyword evidence="2" id="KW-0812">Transmembrane</keyword>
<feature type="transmembrane region" description="Helical" evidence="2">
    <location>
        <begin position="58"/>
        <end position="76"/>
    </location>
</feature>
<feature type="coiled-coil region" evidence="1">
    <location>
        <begin position="85"/>
        <end position="115"/>
    </location>
</feature>
<evidence type="ECO:0000256" key="1">
    <source>
        <dbReference type="SAM" id="Coils"/>
    </source>
</evidence>
<keyword evidence="4" id="KW-1185">Reference proteome</keyword>